<feature type="domain" description="HicB-like antitoxin of toxin-antitoxin system" evidence="1">
    <location>
        <begin position="16"/>
        <end position="133"/>
    </location>
</feature>
<reference evidence="2 3" key="1">
    <citation type="journal article" date="2011" name="J. Bacteriol.">
        <title>Complete genome sequence and updated annotation of Desulfovibrio alaskensis G20.</title>
        <authorList>
            <person name="Hauser L.J."/>
            <person name="Land M.L."/>
            <person name="Brown S.D."/>
            <person name="Larimer F."/>
            <person name="Keller K.L."/>
            <person name="Rapp-Giles B.J."/>
            <person name="Price M.N."/>
            <person name="Lin M."/>
            <person name="Bruce D.C."/>
            <person name="Detter J.C."/>
            <person name="Tapia R."/>
            <person name="Han C.S."/>
            <person name="Goodwin L.A."/>
            <person name="Cheng J.F."/>
            <person name="Pitluck S."/>
            <person name="Copeland A."/>
            <person name="Lucas S."/>
            <person name="Nolan M."/>
            <person name="Lapidus A.L."/>
            <person name="Palumbo A.V."/>
            <person name="Wall J.D."/>
        </authorList>
    </citation>
    <scope>NUCLEOTIDE SEQUENCE [LARGE SCALE GENOMIC DNA]</scope>
    <source>
        <strain evidence="3">ATCC BAA 1058 / DSM 17464 / G20</strain>
    </source>
</reference>
<proteinExistence type="predicted"/>
<dbReference type="InterPro" id="IPR035069">
    <property type="entry name" value="TTHA1013/TTHA0281-like"/>
</dbReference>
<evidence type="ECO:0000313" key="2">
    <source>
        <dbReference type="EMBL" id="ABB40553.1"/>
    </source>
</evidence>
<dbReference type="InterPro" id="IPR013321">
    <property type="entry name" value="Arc_rbn_hlx_hlx"/>
</dbReference>
<dbReference type="SUPFAM" id="SSF143100">
    <property type="entry name" value="TTHA1013/TTHA0281-like"/>
    <property type="match status" value="1"/>
</dbReference>
<dbReference type="CDD" id="cd22231">
    <property type="entry name" value="RHH_NikR_HicB-like"/>
    <property type="match status" value="1"/>
</dbReference>
<keyword evidence="3" id="KW-1185">Reference proteome</keyword>
<dbReference type="HOGENOM" id="CLU_114047_1_1_7"/>
<dbReference type="eggNOG" id="COG1598">
    <property type="taxonomic scope" value="Bacteria"/>
</dbReference>
<dbReference type="InterPro" id="IPR010985">
    <property type="entry name" value="Ribbon_hlx_hlx"/>
</dbReference>
<sequence length="140" mass="15674">MEKLYYGVFIPAIEGGYVVTFLECPAIGTQGETLQEAYRNALDVLNIEAEEQAKKRQEMPEPASYEAVVAYASEEMKGEGVDCSREFRLQLVPVPTADATPVRINISLPRYILEDLDRKARSKGFGRSQFVAFLTQKFAS</sequence>
<gene>
    <name evidence="2" type="ordered locus">Dde_3760</name>
</gene>
<dbReference type="GO" id="GO:0006355">
    <property type="term" value="P:regulation of DNA-templated transcription"/>
    <property type="evidence" value="ECO:0007669"/>
    <property type="project" value="InterPro"/>
</dbReference>
<dbReference type="InterPro" id="IPR031807">
    <property type="entry name" value="HicB-like"/>
</dbReference>
<dbReference type="STRING" id="207559.Dde_3760"/>
<dbReference type="Gene3D" id="3.30.160.250">
    <property type="match status" value="1"/>
</dbReference>
<dbReference type="RefSeq" id="WP_011369406.1">
    <property type="nucleotide sequence ID" value="NC_007519.1"/>
</dbReference>
<dbReference type="Gene3D" id="1.10.1220.10">
    <property type="entry name" value="Met repressor-like"/>
    <property type="match status" value="1"/>
</dbReference>
<dbReference type="EMBL" id="CP000112">
    <property type="protein sequence ID" value="ABB40553.1"/>
    <property type="molecule type" value="Genomic_DNA"/>
</dbReference>
<dbReference type="Proteomes" id="UP000002710">
    <property type="component" value="Chromosome"/>
</dbReference>
<dbReference type="Pfam" id="PF15919">
    <property type="entry name" value="HicB_lk_antitox"/>
    <property type="match status" value="1"/>
</dbReference>
<evidence type="ECO:0000259" key="1">
    <source>
        <dbReference type="Pfam" id="PF15919"/>
    </source>
</evidence>
<accession>Q30UU3</accession>
<organism evidence="2 3">
    <name type="scientific">Oleidesulfovibrio alaskensis (strain ATCC BAA-1058 / DSM 17464 / G20)</name>
    <name type="common">Desulfovibrio alaskensis</name>
    <dbReference type="NCBI Taxonomy" id="207559"/>
    <lineage>
        <taxon>Bacteria</taxon>
        <taxon>Pseudomonadati</taxon>
        <taxon>Thermodesulfobacteriota</taxon>
        <taxon>Desulfovibrionia</taxon>
        <taxon>Desulfovibrionales</taxon>
        <taxon>Desulfovibrionaceae</taxon>
        <taxon>Oleidesulfovibrio</taxon>
    </lineage>
</organism>
<dbReference type="KEGG" id="dde:Dde_3760"/>
<dbReference type="AlphaFoldDB" id="Q30UU3"/>
<protein>
    <submittedName>
        <fullName evidence="2">Uncharacterized protein family UPF0150</fullName>
    </submittedName>
</protein>
<name>Q30UU3_OLEA2</name>
<evidence type="ECO:0000313" key="3">
    <source>
        <dbReference type="Proteomes" id="UP000002710"/>
    </source>
</evidence>
<dbReference type="SUPFAM" id="SSF47598">
    <property type="entry name" value="Ribbon-helix-helix"/>
    <property type="match status" value="1"/>
</dbReference>